<evidence type="ECO:0000256" key="5">
    <source>
        <dbReference type="PIRSR" id="PIRSR600898-1"/>
    </source>
</evidence>
<reference evidence="6" key="3">
    <citation type="submission" date="2025-09" db="UniProtKB">
        <authorList>
            <consortium name="Ensembl"/>
        </authorList>
    </citation>
    <scope>IDENTIFICATION</scope>
</reference>
<evidence type="ECO:0000313" key="6">
    <source>
        <dbReference type="Ensembl" id="ENSMMDP00005019940.1"/>
    </source>
</evidence>
<name>A0A667XQI6_9TELE</name>
<feature type="binding site" description="proximal binding residue" evidence="5">
    <location>
        <position position="318"/>
    </location>
    <ligand>
        <name>heme b</name>
        <dbReference type="ChEBI" id="CHEBI:60344"/>
    </ligand>
    <ligandPart>
        <name>Fe</name>
        <dbReference type="ChEBI" id="CHEBI:18248"/>
    </ligandPart>
</feature>
<protein>
    <recommendedName>
        <fullName evidence="8">Indoleamine 2,3-dioxygenase 1</fullName>
    </recommendedName>
</protein>
<reference evidence="6" key="2">
    <citation type="submission" date="2025-08" db="UniProtKB">
        <authorList>
            <consortium name="Ensembl"/>
        </authorList>
    </citation>
    <scope>IDENTIFICATION</scope>
</reference>
<dbReference type="GO" id="GO:0005737">
    <property type="term" value="C:cytoplasm"/>
    <property type="evidence" value="ECO:0007669"/>
    <property type="project" value="TreeGrafter"/>
</dbReference>
<keyword evidence="3 5" id="KW-0408">Iron</keyword>
<dbReference type="GO" id="GO:0020037">
    <property type="term" value="F:heme binding"/>
    <property type="evidence" value="ECO:0007669"/>
    <property type="project" value="InterPro"/>
</dbReference>
<proteinExistence type="inferred from homology"/>
<dbReference type="SUPFAM" id="SSF140959">
    <property type="entry name" value="Indolic compounds 2,3-dioxygenase-like"/>
    <property type="match status" value="1"/>
</dbReference>
<dbReference type="Proteomes" id="UP000472263">
    <property type="component" value="Chromosome 15"/>
</dbReference>
<dbReference type="GO" id="GO:0033754">
    <property type="term" value="F:indoleamine 2,3-dioxygenase activity"/>
    <property type="evidence" value="ECO:0007669"/>
    <property type="project" value="TreeGrafter"/>
</dbReference>
<evidence type="ECO:0000256" key="1">
    <source>
        <dbReference type="ARBA" id="ARBA00007119"/>
    </source>
</evidence>
<evidence type="ECO:0000313" key="7">
    <source>
        <dbReference type="Proteomes" id="UP000472263"/>
    </source>
</evidence>
<keyword evidence="4" id="KW-0823">Tryptophan catabolism</keyword>
<evidence type="ECO:0000256" key="3">
    <source>
        <dbReference type="ARBA" id="ARBA00023004"/>
    </source>
</evidence>
<organism evidence="6 7">
    <name type="scientific">Myripristis murdjan</name>
    <name type="common">pinecone soldierfish</name>
    <dbReference type="NCBI Taxonomy" id="586833"/>
    <lineage>
        <taxon>Eukaryota</taxon>
        <taxon>Metazoa</taxon>
        <taxon>Chordata</taxon>
        <taxon>Craniata</taxon>
        <taxon>Vertebrata</taxon>
        <taxon>Euteleostomi</taxon>
        <taxon>Actinopterygii</taxon>
        <taxon>Neopterygii</taxon>
        <taxon>Teleostei</taxon>
        <taxon>Neoteleostei</taxon>
        <taxon>Acanthomorphata</taxon>
        <taxon>Holocentriformes</taxon>
        <taxon>Holocentridae</taxon>
        <taxon>Myripristis</taxon>
    </lineage>
</organism>
<comment type="similarity">
    <text evidence="1">Belongs to the indoleamine 2,3-dioxygenase family.</text>
</comment>
<evidence type="ECO:0000256" key="2">
    <source>
        <dbReference type="ARBA" id="ARBA00022723"/>
    </source>
</evidence>
<dbReference type="GO" id="GO:0046872">
    <property type="term" value="F:metal ion binding"/>
    <property type="evidence" value="ECO:0007669"/>
    <property type="project" value="UniProtKB-KW"/>
</dbReference>
<dbReference type="GO" id="GO:0034354">
    <property type="term" value="P:'de novo' NAD+ biosynthetic process from L-tryptophan"/>
    <property type="evidence" value="ECO:0007669"/>
    <property type="project" value="TreeGrafter"/>
</dbReference>
<dbReference type="InterPro" id="IPR000898">
    <property type="entry name" value="Indolamine_dOase"/>
</dbReference>
<keyword evidence="2 5" id="KW-0479">Metal-binding</keyword>
<dbReference type="GO" id="GO:0004833">
    <property type="term" value="F:L-tryptophan 2,3-dioxygenase activity"/>
    <property type="evidence" value="ECO:0007669"/>
    <property type="project" value="TreeGrafter"/>
</dbReference>
<dbReference type="AlphaFoldDB" id="A0A667XQI6"/>
<reference evidence="6" key="1">
    <citation type="submission" date="2019-06" db="EMBL/GenBank/DDBJ databases">
        <authorList>
            <consortium name="Wellcome Sanger Institute Data Sharing"/>
        </authorList>
    </citation>
    <scope>NUCLEOTIDE SEQUENCE [LARGE SCALE GENOMIC DNA]</scope>
</reference>
<dbReference type="PANTHER" id="PTHR28657:SF2">
    <property type="entry name" value="INDOLEAMINE 2,3-DIOXYGENASE 1"/>
    <property type="match status" value="1"/>
</dbReference>
<sequence length="376" mass="41212">MVAGCFIFDSLCSGKKNVLTTYEENMDLYNAVKPTNLPDHYRAWMELANDLPNLIESRKLRDLVHKMPVLSTHLLNSPQELRLAHLALGFITMGYVWQEGQHAPAKILPRALAVPYWVVSRRLGLPAVLTYADSVLSNWKLRDPSKNMDLVISLPGGGSCRGFFLVSLLVEMAASSGIKVGIDPASLVMLIVTACAAILRKLTVCGLYYFRWRDNPMLPEGLVYEGVSNEPVLLSGGSAAQSTAIQCFDALLGIQHDNESGAFLTRMRDYMPPAHRQLIETLSDCPSLRDFILSCANPDLKQAFNDCVLALEDLRTYHVSAVTKYIVVPANRAQETGHSDRGAGDKLDATGTGGSSLLVFLKSVRDTTLREGVIGS</sequence>
<dbReference type="Ensembl" id="ENSMMDT00005020412.1">
    <property type="protein sequence ID" value="ENSMMDP00005019940.1"/>
    <property type="gene ID" value="ENSMMDG00005009626.1"/>
</dbReference>
<keyword evidence="7" id="KW-1185">Reference proteome</keyword>
<dbReference type="GO" id="GO:0019441">
    <property type="term" value="P:L-tryptophan catabolic process to kynurenine"/>
    <property type="evidence" value="ECO:0007669"/>
    <property type="project" value="InterPro"/>
</dbReference>
<dbReference type="GeneTree" id="ENSGT00940000164380"/>
<gene>
    <name evidence="6" type="primary">LOC115372639</name>
</gene>
<dbReference type="Pfam" id="PF01231">
    <property type="entry name" value="IDO"/>
    <property type="match status" value="2"/>
</dbReference>
<evidence type="ECO:0000256" key="4">
    <source>
        <dbReference type="ARBA" id="ARBA00023079"/>
    </source>
</evidence>
<accession>A0A667XQI6</accession>
<dbReference type="PANTHER" id="PTHR28657">
    <property type="entry name" value="INDOLEAMINE 2,3-DIOXYGENASE"/>
    <property type="match status" value="1"/>
</dbReference>
<evidence type="ECO:0008006" key="8">
    <source>
        <dbReference type="Google" id="ProtNLM"/>
    </source>
</evidence>
<keyword evidence="5" id="KW-0349">Heme</keyword>
<dbReference type="Gene3D" id="1.20.58.480">
    <property type="match status" value="1"/>
</dbReference>
<dbReference type="InterPro" id="IPR037217">
    <property type="entry name" value="Trp/Indoleamine_2_3_dOase-like"/>
</dbReference>